<dbReference type="SUPFAM" id="SSF51690">
    <property type="entry name" value="Nicotinate/Quinolinate PRTase C-terminal domain-like"/>
    <property type="match status" value="1"/>
</dbReference>
<dbReference type="AlphaFoldDB" id="A0A369AF51"/>
<dbReference type="InterPro" id="IPR002638">
    <property type="entry name" value="Quinolinate_PRibosylTrfase_C"/>
</dbReference>
<dbReference type="PANTHER" id="PTHR32179:SF3">
    <property type="entry name" value="NICOTINATE-NUCLEOTIDE PYROPHOSPHORYLASE [CARBOXYLATING]"/>
    <property type="match status" value="1"/>
</dbReference>
<dbReference type="FunFam" id="3.90.1170.20:FF:000001">
    <property type="entry name" value="Nicotinate-nucleotide diphosphorylase (Carboxylating)"/>
    <property type="match status" value="1"/>
</dbReference>
<protein>
    <recommendedName>
        <fullName evidence="11">Probable nicotinate-nucleotide pyrophosphorylase [carboxylating]</fullName>
        <ecNumber evidence="5">2.4.2.19</ecNumber>
    </recommendedName>
    <alternativeName>
        <fullName evidence="9">Quinolinate phosphoribosyltransferase [decarboxylating]</fullName>
    </alternativeName>
</protein>
<dbReference type="UniPathway" id="UPA00253">
    <property type="reaction ID" value="UER00331"/>
</dbReference>
<comment type="function">
    <text evidence="1">Involved in the catabolism of quinolinic acid (QA).</text>
</comment>
<evidence type="ECO:0000256" key="12">
    <source>
        <dbReference type="PIRNR" id="PIRNR006250"/>
    </source>
</evidence>
<dbReference type="RefSeq" id="WP_114300390.1">
    <property type="nucleotide sequence ID" value="NZ_QPJT01000049.1"/>
</dbReference>
<evidence type="ECO:0000256" key="5">
    <source>
        <dbReference type="ARBA" id="ARBA00011944"/>
    </source>
</evidence>
<proteinExistence type="inferred from homology"/>
<evidence type="ECO:0000256" key="3">
    <source>
        <dbReference type="ARBA" id="ARBA00009400"/>
    </source>
</evidence>
<dbReference type="Pfam" id="PF02749">
    <property type="entry name" value="QRPTase_N"/>
    <property type="match status" value="1"/>
</dbReference>
<evidence type="ECO:0000256" key="8">
    <source>
        <dbReference type="ARBA" id="ARBA00022679"/>
    </source>
</evidence>
<accession>A0A369AF51</accession>
<comment type="catalytic activity">
    <reaction evidence="10">
        <text>nicotinate beta-D-ribonucleotide + CO2 + diphosphate = quinolinate + 5-phospho-alpha-D-ribose 1-diphosphate + 2 H(+)</text>
        <dbReference type="Rhea" id="RHEA:12733"/>
        <dbReference type="ChEBI" id="CHEBI:15378"/>
        <dbReference type="ChEBI" id="CHEBI:16526"/>
        <dbReference type="ChEBI" id="CHEBI:29959"/>
        <dbReference type="ChEBI" id="CHEBI:33019"/>
        <dbReference type="ChEBI" id="CHEBI:57502"/>
        <dbReference type="ChEBI" id="CHEBI:58017"/>
        <dbReference type="EC" id="2.4.2.19"/>
    </reaction>
</comment>
<keyword evidence="17" id="KW-1185">Reference proteome</keyword>
<evidence type="ECO:0000256" key="7">
    <source>
        <dbReference type="ARBA" id="ARBA00022676"/>
    </source>
</evidence>
<evidence type="ECO:0000259" key="14">
    <source>
        <dbReference type="Pfam" id="PF01729"/>
    </source>
</evidence>
<keyword evidence="8 12" id="KW-0808">Transferase</keyword>
<comment type="subunit">
    <text evidence="4">Hexamer formed by 3 homodimers.</text>
</comment>
<keyword evidence="6" id="KW-0662">Pyridine nucleotide biosynthesis</keyword>
<feature type="binding site" evidence="13">
    <location>
        <begin position="260"/>
        <end position="262"/>
    </location>
    <ligand>
        <name>substrate</name>
    </ligand>
</feature>
<dbReference type="Gene3D" id="3.90.1170.20">
    <property type="entry name" value="Quinolinate phosphoribosyl transferase, N-terminal domain"/>
    <property type="match status" value="1"/>
</dbReference>
<feature type="binding site" evidence="13">
    <location>
        <begin position="131"/>
        <end position="133"/>
    </location>
    <ligand>
        <name>substrate</name>
    </ligand>
</feature>
<dbReference type="OrthoDB" id="9782546at2"/>
<dbReference type="InterPro" id="IPR037128">
    <property type="entry name" value="Quinolinate_PRibosylTase_N_sf"/>
</dbReference>
<dbReference type="PIRSF" id="PIRSF006250">
    <property type="entry name" value="NadC_ModD"/>
    <property type="match status" value="1"/>
</dbReference>
<feature type="binding site" evidence="13">
    <location>
        <position position="165"/>
    </location>
    <ligand>
        <name>substrate</name>
    </ligand>
</feature>
<evidence type="ECO:0000256" key="4">
    <source>
        <dbReference type="ARBA" id="ARBA00011218"/>
    </source>
</evidence>
<feature type="binding site" evidence="13">
    <location>
        <position position="155"/>
    </location>
    <ligand>
        <name>substrate</name>
    </ligand>
</feature>
<evidence type="ECO:0000256" key="13">
    <source>
        <dbReference type="PIRSR" id="PIRSR006250-1"/>
    </source>
</evidence>
<dbReference type="Proteomes" id="UP000253034">
    <property type="component" value="Unassembled WGS sequence"/>
</dbReference>
<feature type="binding site" evidence="13">
    <location>
        <position position="98"/>
    </location>
    <ligand>
        <name>substrate</name>
    </ligand>
</feature>
<evidence type="ECO:0000256" key="1">
    <source>
        <dbReference type="ARBA" id="ARBA00003237"/>
    </source>
</evidence>
<evidence type="ECO:0000259" key="15">
    <source>
        <dbReference type="Pfam" id="PF02749"/>
    </source>
</evidence>
<dbReference type="GO" id="GO:0034213">
    <property type="term" value="P:quinolinate catabolic process"/>
    <property type="evidence" value="ECO:0007669"/>
    <property type="project" value="TreeGrafter"/>
</dbReference>
<name>A0A369AF51_9FIRM</name>
<dbReference type="InterPro" id="IPR004393">
    <property type="entry name" value="NadC"/>
</dbReference>
<dbReference type="Gene3D" id="3.20.20.70">
    <property type="entry name" value="Aldolase class I"/>
    <property type="match status" value="1"/>
</dbReference>
<keyword evidence="7 12" id="KW-0328">Glycosyltransferase</keyword>
<feature type="domain" description="Quinolinate phosphoribosyl transferase C-terminal" evidence="14">
    <location>
        <begin position="110"/>
        <end position="275"/>
    </location>
</feature>
<comment type="caution">
    <text evidence="16">The sequence shown here is derived from an EMBL/GenBank/DDBJ whole genome shotgun (WGS) entry which is preliminary data.</text>
</comment>
<dbReference type="GO" id="GO:0005737">
    <property type="term" value="C:cytoplasm"/>
    <property type="evidence" value="ECO:0007669"/>
    <property type="project" value="TreeGrafter"/>
</dbReference>
<dbReference type="EMBL" id="QPJT01000049">
    <property type="protein sequence ID" value="RCX07811.1"/>
    <property type="molecule type" value="Genomic_DNA"/>
</dbReference>
<organism evidence="16 17">
    <name type="scientific">Anaerobacterium chartisolvens</name>
    <dbReference type="NCBI Taxonomy" id="1297424"/>
    <lineage>
        <taxon>Bacteria</taxon>
        <taxon>Bacillati</taxon>
        <taxon>Bacillota</taxon>
        <taxon>Clostridia</taxon>
        <taxon>Eubacteriales</taxon>
        <taxon>Oscillospiraceae</taxon>
        <taxon>Anaerobacterium</taxon>
    </lineage>
</organism>
<evidence type="ECO:0000256" key="6">
    <source>
        <dbReference type="ARBA" id="ARBA00022642"/>
    </source>
</evidence>
<dbReference type="InterPro" id="IPR027277">
    <property type="entry name" value="NadC/ModD"/>
</dbReference>
<feature type="binding site" evidence="13">
    <location>
        <position position="195"/>
    </location>
    <ligand>
        <name>substrate</name>
    </ligand>
</feature>
<feature type="domain" description="Quinolinate phosphoribosyl transferase N-terminal" evidence="15">
    <location>
        <begin position="23"/>
        <end position="108"/>
    </location>
</feature>
<comment type="pathway">
    <text evidence="2">Cofactor biosynthesis; NAD(+) biosynthesis; nicotinate D-ribonucleotide from quinolinate: step 1/1.</text>
</comment>
<dbReference type="CDD" id="cd01572">
    <property type="entry name" value="QPRTase"/>
    <property type="match status" value="1"/>
</dbReference>
<evidence type="ECO:0000256" key="9">
    <source>
        <dbReference type="ARBA" id="ARBA00033102"/>
    </source>
</evidence>
<sequence length="277" mass="30165">MLDKMYIDRLIMTALKEDMPMGDITTDSLIASSAVSKAQLIAKENGIIAGLDVAKRTFAFLDEDISIALSFKDGDFVKAGQIIAVIEGNTRAILKAERTALNFLQRLSGIATKTGEFCEKIKDLPAIVVDTRKTTCGLRVLEKYAVRAGGGQNHRFCLSDGVLIKDNHIRAAGGIKKAVETARGHIPHTIKIEVETETIAQVNEALEARADIIMLDNMDYETMREAVRHINKRALVEASGNVSLDTIYDIAALGVDIISVGALTHTVKALDISLRFI</sequence>
<dbReference type="InterPro" id="IPR036068">
    <property type="entry name" value="Nicotinate_pribotase-like_C"/>
</dbReference>
<evidence type="ECO:0000256" key="2">
    <source>
        <dbReference type="ARBA" id="ARBA00004893"/>
    </source>
</evidence>
<feature type="binding site" evidence="13">
    <location>
        <position position="216"/>
    </location>
    <ligand>
        <name>substrate</name>
    </ligand>
</feature>
<dbReference type="InterPro" id="IPR013785">
    <property type="entry name" value="Aldolase_TIM"/>
</dbReference>
<dbReference type="GO" id="GO:0009435">
    <property type="term" value="P:NAD+ biosynthetic process"/>
    <property type="evidence" value="ECO:0007669"/>
    <property type="project" value="UniProtKB-UniPathway"/>
</dbReference>
<evidence type="ECO:0000313" key="17">
    <source>
        <dbReference type="Proteomes" id="UP000253034"/>
    </source>
</evidence>
<dbReference type="InterPro" id="IPR022412">
    <property type="entry name" value="Quinolinate_PRibosylTrfase_N"/>
</dbReference>
<gene>
    <name evidence="16" type="ORF">DFR58_14910</name>
</gene>
<comment type="similarity">
    <text evidence="3 12">Belongs to the NadC/ModD family.</text>
</comment>
<dbReference type="Pfam" id="PF01729">
    <property type="entry name" value="QRPTase_C"/>
    <property type="match status" value="1"/>
</dbReference>
<dbReference type="FunFam" id="3.20.20.70:FF:000030">
    <property type="entry name" value="Nicotinate-nucleotide pyrophosphorylase, carboxylating"/>
    <property type="match status" value="1"/>
</dbReference>
<feature type="binding site" evidence="13">
    <location>
        <begin position="239"/>
        <end position="241"/>
    </location>
    <ligand>
        <name>substrate</name>
    </ligand>
</feature>
<evidence type="ECO:0000313" key="16">
    <source>
        <dbReference type="EMBL" id="RCX07811.1"/>
    </source>
</evidence>
<dbReference type="NCBIfam" id="TIGR00078">
    <property type="entry name" value="nadC"/>
    <property type="match status" value="1"/>
</dbReference>
<evidence type="ECO:0000256" key="10">
    <source>
        <dbReference type="ARBA" id="ARBA00047445"/>
    </source>
</evidence>
<dbReference type="GO" id="GO:0004514">
    <property type="term" value="F:nicotinate-nucleotide diphosphorylase (carboxylating) activity"/>
    <property type="evidence" value="ECO:0007669"/>
    <property type="project" value="UniProtKB-EC"/>
</dbReference>
<dbReference type="SUPFAM" id="SSF54675">
    <property type="entry name" value="Nicotinate/Quinolinate PRTase N-terminal domain-like"/>
    <property type="match status" value="1"/>
</dbReference>
<dbReference type="EC" id="2.4.2.19" evidence="5"/>
<dbReference type="PANTHER" id="PTHR32179">
    <property type="entry name" value="NICOTINATE-NUCLEOTIDE PYROPHOSPHORYLASE [CARBOXYLATING]"/>
    <property type="match status" value="1"/>
</dbReference>
<reference evidence="16 17" key="1">
    <citation type="submission" date="2018-07" db="EMBL/GenBank/DDBJ databases">
        <title>Genomic Encyclopedia of Type Strains, Phase IV (KMG-IV): sequencing the most valuable type-strain genomes for metagenomic binning, comparative biology and taxonomic classification.</title>
        <authorList>
            <person name="Goeker M."/>
        </authorList>
    </citation>
    <scope>NUCLEOTIDE SEQUENCE [LARGE SCALE GENOMIC DNA]</scope>
    <source>
        <strain evidence="16 17">DSM 27016</strain>
    </source>
</reference>
<evidence type="ECO:0000256" key="11">
    <source>
        <dbReference type="ARBA" id="ARBA00069173"/>
    </source>
</evidence>